<accession>A0ACB7XU98</accession>
<evidence type="ECO:0000313" key="2">
    <source>
        <dbReference type="Proteomes" id="UP000828048"/>
    </source>
</evidence>
<comment type="caution">
    <text evidence="1">The sequence shown here is derived from an EMBL/GenBank/DDBJ whole genome shotgun (WGS) entry which is preliminary data.</text>
</comment>
<protein>
    <submittedName>
        <fullName evidence="1">Uncharacterized protein</fullName>
    </submittedName>
</protein>
<organism evidence="1 2">
    <name type="scientific">Vaccinium darrowii</name>
    <dbReference type="NCBI Taxonomy" id="229202"/>
    <lineage>
        <taxon>Eukaryota</taxon>
        <taxon>Viridiplantae</taxon>
        <taxon>Streptophyta</taxon>
        <taxon>Embryophyta</taxon>
        <taxon>Tracheophyta</taxon>
        <taxon>Spermatophyta</taxon>
        <taxon>Magnoliopsida</taxon>
        <taxon>eudicotyledons</taxon>
        <taxon>Gunneridae</taxon>
        <taxon>Pentapetalae</taxon>
        <taxon>asterids</taxon>
        <taxon>Ericales</taxon>
        <taxon>Ericaceae</taxon>
        <taxon>Vaccinioideae</taxon>
        <taxon>Vaccinieae</taxon>
        <taxon>Vaccinium</taxon>
    </lineage>
</organism>
<proteinExistence type="predicted"/>
<evidence type="ECO:0000313" key="1">
    <source>
        <dbReference type="EMBL" id="KAH7844607.1"/>
    </source>
</evidence>
<dbReference type="Proteomes" id="UP000828048">
    <property type="component" value="Chromosome 1"/>
</dbReference>
<name>A0ACB7XU98_9ERIC</name>
<dbReference type="EMBL" id="CM037151">
    <property type="protein sequence ID" value="KAH7844607.1"/>
    <property type="molecule type" value="Genomic_DNA"/>
</dbReference>
<keyword evidence="2" id="KW-1185">Reference proteome</keyword>
<gene>
    <name evidence="1" type="ORF">Vadar_029847</name>
</gene>
<sequence length="245" mass="27704">MRKQSSPFPFTSFSKMVIKSYLKLQGKDDYRWKFDKLGGGIFSLIRYMPLVVQVCQLPSFAIAGIQHHSTMISLYNAPIMLKITFFRFTKQSIGFKFNHRIRIQQWSCTEKDIIISQSRENTSGIPQFTVQIVNTCVSGCAPSDLHLHCGWFASATLVNPKIFRRLAYDDCLVNEGKPLKTSHIIRFTYATSFMYPHGFNSNRMVVMAAIGVLVLVVGWLVLAVEVGIDGANGHALFKILPGKRM</sequence>
<reference evidence="1 2" key="1">
    <citation type="journal article" date="2021" name="Hortic Res">
        <title>High-quality reference genome and annotation aids understanding of berry development for evergreen blueberry (Vaccinium darrowii).</title>
        <authorList>
            <person name="Yu J."/>
            <person name="Hulse-Kemp A.M."/>
            <person name="Babiker E."/>
            <person name="Staton M."/>
        </authorList>
    </citation>
    <scope>NUCLEOTIDE SEQUENCE [LARGE SCALE GENOMIC DNA]</scope>
    <source>
        <strain evidence="2">cv. NJ 8807/NJ 8810</strain>
        <tissue evidence="1">Young leaf</tissue>
    </source>
</reference>